<dbReference type="PANTHER" id="PTHR43861">
    <property type="entry name" value="TRANS-ACONITATE 2-METHYLTRANSFERASE-RELATED"/>
    <property type="match status" value="1"/>
</dbReference>
<keyword evidence="1" id="KW-0489">Methyltransferase</keyword>
<dbReference type="RefSeq" id="WP_119768568.1">
    <property type="nucleotide sequence ID" value="NZ_QYUO01000001.1"/>
</dbReference>
<protein>
    <submittedName>
        <fullName evidence="1">Class I SAM-dependent methyltransferase</fullName>
    </submittedName>
</protein>
<name>A0A3A3GCK8_9BURK</name>
<dbReference type="Gene3D" id="3.40.50.150">
    <property type="entry name" value="Vaccinia Virus protein VP39"/>
    <property type="match status" value="1"/>
</dbReference>
<comment type="caution">
    <text evidence="1">The sequence shown here is derived from an EMBL/GenBank/DDBJ whole genome shotgun (WGS) entry which is preliminary data.</text>
</comment>
<accession>A0A3A3GCK8</accession>
<organism evidence="1 2">
    <name type="scientific">Noviherbaspirillum saxi</name>
    <dbReference type="NCBI Taxonomy" id="2320863"/>
    <lineage>
        <taxon>Bacteria</taxon>
        <taxon>Pseudomonadati</taxon>
        <taxon>Pseudomonadota</taxon>
        <taxon>Betaproteobacteria</taxon>
        <taxon>Burkholderiales</taxon>
        <taxon>Oxalobacteraceae</taxon>
        <taxon>Noviherbaspirillum</taxon>
    </lineage>
</organism>
<reference evidence="2" key="1">
    <citation type="submission" date="2018-09" db="EMBL/GenBank/DDBJ databases">
        <authorList>
            <person name="Zhu H."/>
        </authorList>
    </citation>
    <scope>NUCLEOTIDE SEQUENCE [LARGE SCALE GENOMIC DNA]</scope>
    <source>
        <strain evidence="2">K1R23-30</strain>
    </source>
</reference>
<dbReference type="CDD" id="cd02440">
    <property type="entry name" value="AdoMet_MTases"/>
    <property type="match status" value="1"/>
</dbReference>
<dbReference type="GO" id="GO:0032259">
    <property type="term" value="P:methylation"/>
    <property type="evidence" value="ECO:0007669"/>
    <property type="project" value="UniProtKB-KW"/>
</dbReference>
<dbReference type="OrthoDB" id="9791837at2"/>
<sequence>MNDLLQLNRFGFHELKEKPTPEALEQWYAQTYYQDTPDTGYEQVYSAEEQAFIENKIAQKYLVLESLRAGADTVGQRFLDVGCGEGWSLKYFAEKAWTIQGLDYSEFGCRHQNPGCLDRVTTGDVHHNLKILVEKGMQYECIWLDNVLEHVLDPLAILSDIHKLLAPEGVLMIEVPNDCSAVQHHLLDKGIISQSYWIAPFEHISYFNKDGLLALCDEAGLRCEDLMADHAIDLSLFNPRTNFVEDKASGKACHHQRIAIENFLHGISPEKTNALYRAMADMGLGRQVIGFFRKK</sequence>
<gene>
    <name evidence="1" type="ORF">D3871_08940</name>
</gene>
<dbReference type="GO" id="GO:0008168">
    <property type="term" value="F:methyltransferase activity"/>
    <property type="evidence" value="ECO:0007669"/>
    <property type="project" value="UniProtKB-KW"/>
</dbReference>
<keyword evidence="1" id="KW-0808">Transferase</keyword>
<keyword evidence="2" id="KW-1185">Reference proteome</keyword>
<dbReference type="SUPFAM" id="SSF53335">
    <property type="entry name" value="S-adenosyl-L-methionine-dependent methyltransferases"/>
    <property type="match status" value="1"/>
</dbReference>
<dbReference type="Pfam" id="PF13489">
    <property type="entry name" value="Methyltransf_23"/>
    <property type="match status" value="1"/>
</dbReference>
<dbReference type="InterPro" id="IPR029063">
    <property type="entry name" value="SAM-dependent_MTases_sf"/>
</dbReference>
<dbReference type="AlphaFoldDB" id="A0A3A3GCK8"/>
<proteinExistence type="predicted"/>
<evidence type="ECO:0000313" key="1">
    <source>
        <dbReference type="EMBL" id="RJF98619.1"/>
    </source>
</evidence>
<dbReference type="EMBL" id="QYUO01000001">
    <property type="protein sequence ID" value="RJF98619.1"/>
    <property type="molecule type" value="Genomic_DNA"/>
</dbReference>
<dbReference type="Proteomes" id="UP000265955">
    <property type="component" value="Unassembled WGS sequence"/>
</dbReference>
<evidence type="ECO:0000313" key="2">
    <source>
        <dbReference type="Proteomes" id="UP000265955"/>
    </source>
</evidence>